<dbReference type="AlphaFoldDB" id="A0A0C9U735"/>
<feature type="repeat" description="WD" evidence="3">
    <location>
        <begin position="22"/>
        <end position="52"/>
    </location>
</feature>
<dbReference type="InterPro" id="IPR015943">
    <property type="entry name" value="WD40/YVTN_repeat-like_dom_sf"/>
</dbReference>
<dbReference type="Proteomes" id="UP000054279">
    <property type="component" value="Unassembled WGS sequence"/>
</dbReference>
<evidence type="ECO:0000313" key="5">
    <source>
        <dbReference type="EMBL" id="KIJ24892.1"/>
    </source>
</evidence>
<dbReference type="SUPFAM" id="SSF50978">
    <property type="entry name" value="WD40 repeat-like"/>
    <property type="match status" value="1"/>
</dbReference>
<evidence type="ECO:0008006" key="7">
    <source>
        <dbReference type="Google" id="ProtNLM"/>
    </source>
</evidence>
<keyword evidence="4" id="KW-0472">Membrane</keyword>
<evidence type="ECO:0000256" key="4">
    <source>
        <dbReference type="SAM" id="Phobius"/>
    </source>
</evidence>
<feature type="transmembrane region" description="Helical" evidence="4">
    <location>
        <begin position="328"/>
        <end position="345"/>
    </location>
</feature>
<dbReference type="PANTHER" id="PTHR22847:SF637">
    <property type="entry name" value="WD REPEAT DOMAIN 5B"/>
    <property type="match status" value="1"/>
</dbReference>
<keyword evidence="4" id="KW-1133">Transmembrane helix</keyword>
<organism evidence="5 6">
    <name type="scientific">Sphaerobolus stellatus (strain SS14)</name>
    <dbReference type="NCBI Taxonomy" id="990650"/>
    <lineage>
        <taxon>Eukaryota</taxon>
        <taxon>Fungi</taxon>
        <taxon>Dikarya</taxon>
        <taxon>Basidiomycota</taxon>
        <taxon>Agaricomycotina</taxon>
        <taxon>Agaricomycetes</taxon>
        <taxon>Phallomycetidae</taxon>
        <taxon>Geastrales</taxon>
        <taxon>Sphaerobolaceae</taxon>
        <taxon>Sphaerobolus</taxon>
    </lineage>
</organism>
<dbReference type="InterPro" id="IPR036322">
    <property type="entry name" value="WD40_repeat_dom_sf"/>
</dbReference>
<protein>
    <recommendedName>
        <fullName evidence="7">WD40 repeat-like protein</fullName>
    </recommendedName>
</protein>
<dbReference type="HOGENOM" id="CLU_057730_0_0_1"/>
<dbReference type="GO" id="GO:1990234">
    <property type="term" value="C:transferase complex"/>
    <property type="evidence" value="ECO:0007669"/>
    <property type="project" value="UniProtKB-ARBA"/>
</dbReference>
<evidence type="ECO:0000256" key="2">
    <source>
        <dbReference type="ARBA" id="ARBA00022737"/>
    </source>
</evidence>
<keyword evidence="1 3" id="KW-0853">WD repeat</keyword>
<dbReference type="InterPro" id="IPR001680">
    <property type="entry name" value="WD40_rpt"/>
</dbReference>
<keyword evidence="6" id="KW-1185">Reference proteome</keyword>
<reference evidence="5 6" key="1">
    <citation type="submission" date="2014-06" db="EMBL/GenBank/DDBJ databases">
        <title>Evolutionary Origins and Diversification of the Mycorrhizal Mutualists.</title>
        <authorList>
            <consortium name="DOE Joint Genome Institute"/>
            <consortium name="Mycorrhizal Genomics Consortium"/>
            <person name="Kohler A."/>
            <person name="Kuo A."/>
            <person name="Nagy L.G."/>
            <person name="Floudas D."/>
            <person name="Copeland A."/>
            <person name="Barry K.W."/>
            <person name="Cichocki N."/>
            <person name="Veneault-Fourrey C."/>
            <person name="LaButti K."/>
            <person name="Lindquist E.A."/>
            <person name="Lipzen A."/>
            <person name="Lundell T."/>
            <person name="Morin E."/>
            <person name="Murat C."/>
            <person name="Riley R."/>
            <person name="Ohm R."/>
            <person name="Sun H."/>
            <person name="Tunlid A."/>
            <person name="Henrissat B."/>
            <person name="Grigoriev I.V."/>
            <person name="Hibbett D.S."/>
            <person name="Martin F."/>
        </authorList>
    </citation>
    <scope>NUCLEOTIDE SEQUENCE [LARGE SCALE GENOMIC DNA]</scope>
    <source>
        <strain evidence="5 6">SS14</strain>
    </source>
</reference>
<dbReference type="PROSITE" id="PS50294">
    <property type="entry name" value="WD_REPEATS_REGION"/>
    <property type="match status" value="1"/>
</dbReference>
<dbReference type="PANTHER" id="PTHR22847">
    <property type="entry name" value="WD40 REPEAT PROTEIN"/>
    <property type="match status" value="1"/>
</dbReference>
<name>A0A0C9U735_SPHS4</name>
<gene>
    <name evidence="5" type="ORF">M422DRAFT_38971</name>
</gene>
<dbReference type="EMBL" id="KN837449">
    <property type="protein sequence ID" value="KIJ24892.1"/>
    <property type="molecule type" value="Genomic_DNA"/>
</dbReference>
<evidence type="ECO:0000256" key="3">
    <source>
        <dbReference type="PROSITE-ProRule" id="PRU00221"/>
    </source>
</evidence>
<dbReference type="OrthoDB" id="3238562at2759"/>
<keyword evidence="2" id="KW-0677">Repeat</keyword>
<sequence length="362" mass="40189">MSNEYHFSSAHRKGIYKFHLALNGHTRGITALKFSPDTRFLASGGMDNRVRICTISGPVTDITWAVSSKGQQALIFACADGMIYIYRNMGNRFEGVIALVAHTCAVEAIDYDHHHHRLASSAGGETKIWAVREDWYTELHASDNQHGVTARTVQFLNQGDSVAITYLETSNVALWTVAPWKKLWERTFSGRLISPARAGHSRISPDGKTIVIDNIRNGMDAYVLTSAEHLTTFHAPLAHPGRPKHVAYNDDGSIVIQGSDKGIVYIADFASGAPIQTVLHGNNGHLVQVVTMKSYGEQHWMASGTSEEALSSIIIWKKGYTDGWRKRIWSALLVMTLVVYLYILAGDGVKIRVLVKRLVYLR</sequence>
<dbReference type="SMART" id="SM00320">
    <property type="entry name" value="WD40"/>
    <property type="match status" value="3"/>
</dbReference>
<accession>A0A0C9U735</accession>
<dbReference type="Pfam" id="PF00400">
    <property type="entry name" value="WD40"/>
    <property type="match status" value="1"/>
</dbReference>
<keyword evidence="4" id="KW-0812">Transmembrane</keyword>
<dbReference type="PROSITE" id="PS50082">
    <property type="entry name" value="WD_REPEATS_2"/>
    <property type="match status" value="1"/>
</dbReference>
<proteinExistence type="predicted"/>
<evidence type="ECO:0000256" key="1">
    <source>
        <dbReference type="ARBA" id="ARBA00022574"/>
    </source>
</evidence>
<evidence type="ECO:0000313" key="6">
    <source>
        <dbReference type="Proteomes" id="UP000054279"/>
    </source>
</evidence>
<dbReference type="Gene3D" id="2.130.10.10">
    <property type="entry name" value="YVTN repeat-like/Quinoprotein amine dehydrogenase"/>
    <property type="match status" value="1"/>
</dbReference>